<dbReference type="RefSeq" id="WP_149750762.1">
    <property type="nucleotide sequence ID" value="NZ_VUJW01000006.1"/>
</dbReference>
<feature type="region of interest" description="Disordered" evidence="1">
    <location>
        <begin position="55"/>
        <end position="75"/>
    </location>
</feature>
<evidence type="ECO:0000313" key="3">
    <source>
        <dbReference type="Proteomes" id="UP000324351"/>
    </source>
</evidence>
<evidence type="ECO:0000313" key="2">
    <source>
        <dbReference type="EMBL" id="KAA1426731.1"/>
    </source>
</evidence>
<sequence length="127" mass="14683">MDTWLTLAQAADRTGLTTETIRKWALSEPPRVRARMVSAGKRKLWEVEAGDVDREAEANGRMARRSARRDDTDARVRDRTATLNDVTRIYRLIDELREEIESRHLQIERLQREIVTLLEAPSVLAND</sequence>
<dbReference type="EMBL" id="VUJW01000006">
    <property type="protein sequence ID" value="KAA1426731.1"/>
    <property type="molecule type" value="Genomic_DNA"/>
</dbReference>
<proteinExistence type="predicted"/>
<accession>A0A5B1M1U5</accession>
<protein>
    <submittedName>
        <fullName evidence="2">Uncharacterized protein</fullName>
    </submittedName>
</protein>
<evidence type="ECO:0000256" key="1">
    <source>
        <dbReference type="SAM" id="MobiDB-lite"/>
    </source>
</evidence>
<gene>
    <name evidence="2" type="ORF">F0U47_12205</name>
</gene>
<dbReference type="AlphaFoldDB" id="A0A5B1M1U5"/>
<reference evidence="2 3" key="1">
    <citation type="submission" date="2019-09" db="EMBL/GenBank/DDBJ databases">
        <title>Nocardioides panacisoli sp. nov., isolated from the soil of a ginseng field.</title>
        <authorList>
            <person name="Cho C."/>
        </authorList>
    </citation>
    <scope>NUCLEOTIDE SEQUENCE [LARGE SCALE GENOMIC DNA]</scope>
    <source>
        <strain evidence="2 3">BN140041</strain>
    </source>
</reference>
<comment type="caution">
    <text evidence="2">The sequence shown here is derived from an EMBL/GenBank/DDBJ whole genome shotgun (WGS) entry which is preliminary data.</text>
</comment>
<keyword evidence="3" id="KW-1185">Reference proteome</keyword>
<name>A0A5B1M1U5_9ACTN</name>
<reference evidence="2 3" key="2">
    <citation type="submission" date="2019-09" db="EMBL/GenBank/DDBJ databases">
        <authorList>
            <person name="Jin C."/>
        </authorList>
    </citation>
    <scope>NUCLEOTIDE SEQUENCE [LARGE SCALE GENOMIC DNA]</scope>
    <source>
        <strain evidence="2 3">BN140041</strain>
    </source>
</reference>
<organism evidence="2 3">
    <name type="scientific">Nocardioides antri</name>
    <dbReference type="NCBI Taxonomy" id="2607659"/>
    <lineage>
        <taxon>Bacteria</taxon>
        <taxon>Bacillati</taxon>
        <taxon>Actinomycetota</taxon>
        <taxon>Actinomycetes</taxon>
        <taxon>Propionibacteriales</taxon>
        <taxon>Nocardioidaceae</taxon>
        <taxon>Nocardioides</taxon>
    </lineage>
</organism>
<dbReference type="Proteomes" id="UP000324351">
    <property type="component" value="Unassembled WGS sequence"/>
</dbReference>